<dbReference type="RefSeq" id="WP_044416949.1">
    <property type="nucleotide sequence ID" value="NZ_JXXE01000591.1"/>
</dbReference>
<dbReference type="PATRIC" id="fig|1076.23.peg.6147"/>
<comment type="caution">
    <text evidence="11">The sequence shown here is derived from an EMBL/GenBank/DDBJ whole genome shotgun (WGS) entry which is preliminary data.</text>
</comment>
<evidence type="ECO:0000256" key="5">
    <source>
        <dbReference type="ARBA" id="ARBA00022729"/>
    </source>
</evidence>
<dbReference type="Proteomes" id="UP000032515">
    <property type="component" value="Unassembled WGS sequence"/>
</dbReference>
<dbReference type="Pfam" id="PF00593">
    <property type="entry name" value="TonB_dep_Rec_b-barrel"/>
    <property type="match status" value="1"/>
</dbReference>
<evidence type="ECO:0000313" key="12">
    <source>
        <dbReference type="Proteomes" id="UP000032515"/>
    </source>
</evidence>
<dbReference type="PANTHER" id="PTHR30069">
    <property type="entry name" value="TONB-DEPENDENT OUTER MEMBRANE RECEPTOR"/>
    <property type="match status" value="1"/>
</dbReference>
<keyword evidence="2" id="KW-0813">Transport</keyword>
<protein>
    <recommendedName>
        <fullName evidence="10">TonB-dependent receptor-like beta-barrel domain-containing protein</fullName>
    </recommendedName>
</protein>
<evidence type="ECO:0000256" key="6">
    <source>
        <dbReference type="ARBA" id="ARBA00023077"/>
    </source>
</evidence>
<organism evidence="11 12">
    <name type="scientific">Rhodopseudomonas palustris</name>
    <dbReference type="NCBI Taxonomy" id="1076"/>
    <lineage>
        <taxon>Bacteria</taxon>
        <taxon>Pseudomonadati</taxon>
        <taxon>Pseudomonadota</taxon>
        <taxon>Alphaproteobacteria</taxon>
        <taxon>Hyphomicrobiales</taxon>
        <taxon>Nitrobacteraceae</taxon>
        <taxon>Rhodopseudomonas</taxon>
    </lineage>
</organism>
<reference evidence="11 12" key="1">
    <citation type="submission" date="2014-11" db="EMBL/GenBank/DDBJ databases">
        <title>Genomics and ecophysiology of heterotrophic nitrogen fixing bacteria isolated from estuarine surface water.</title>
        <authorList>
            <person name="Bentzon-Tilia M."/>
            <person name="Severin I."/>
            <person name="Hansen L.H."/>
            <person name="Riemann L."/>
        </authorList>
    </citation>
    <scope>NUCLEOTIDE SEQUENCE [LARGE SCALE GENOMIC DNA]</scope>
    <source>
        <strain evidence="11 12">BAL398</strain>
    </source>
</reference>
<dbReference type="GO" id="GO:0015344">
    <property type="term" value="F:siderophore uptake transmembrane transporter activity"/>
    <property type="evidence" value="ECO:0007669"/>
    <property type="project" value="TreeGrafter"/>
</dbReference>
<comment type="subcellular location">
    <subcellularLocation>
        <location evidence="1">Cell outer membrane</location>
        <topology evidence="1">Multi-pass membrane protein</topology>
    </subcellularLocation>
</comment>
<keyword evidence="6" id="KW-0798">TonB box</keyword>
<keyword evidence="4" id="KW-0812">Transmembrane</keyword>
<proteinExistence type="predicted"/>
<dbReference type="InterPro" id="IPR036942">
    <property type="entry name" value="Beta-barrel_TonB_sf"/>
</dbReference>
<dbReference type="PANTHER" id="PTHR30069:SF29">
    <property type="entry name" value="HEMOGLOBIN AND HEMOGLOBIN-HAPTOGLOBIN-BINDING PROTEIN 1-RELATED"/>
    <property type="match status" value="1"/>
</dbReference>
<evidence type="ECO:0000256" key="1">
    <source>
        <dbReference type="ARBA" id="ARBA00004571"/>
    </source>
</evidence>
<evidence type="ECO:0000313" key="11">
    <source>
        <dbReference type="EMBL" id="KIZ36164.1"/>
    </source>
</evidence>
<keyword evidence="3" id="KW-1134">Transmembrane beta strand</keyword>
<keyword evidence="5" id="KW-0732">Signal</keyword>
<evidence type="ECO:0000256" key="8">
    <source>
        <dbReference type="ARBA" id="ARBA00023170"/>
    </source>
</evidence>
<evidence type="ECO:0000256" key="9">
    <source>
        <dbReference type="ARBA" id="ARBA00023237"/>
    </source>
</evidence>
<keyword evidence="9" id="KW-0998">Cell outer membrane</keyword>
<keyword evidence="7" id="KW-0472">Membrane</keyword>
<dbReference type="GO" id="GO:0009279">
    <property type="term" value="C:cell outer membrane"/>
    <property type="evidence" value="ECO:0007669"/>
    <property type="project" value="UniProtKB-SubCell"/>
</dbReference>
<dbReference type="InterPro" id="IPR000531">
    <property type="entry name" value="Beta-barrel_TonB"/>
</dbReference>
<evidence type="ECO:0000256" key="4">
    <source>
        <dbReference type="ARBA" id="ARBA00022692"/>
    </source>
</evidence>
<dbReference type="AlphaFoldDB" id="A0A0D7E5K4"/>
<evidence type="ECO:0000256" key="7">
    <source>
        <dbReference type="ARBA" id="ARBA00023136"/>
    </source>
</evidence>
<dbReference type="SUPFAM" id="SSF56935">
    <property type="entry name" value="Porins"/>
    <property type="match status" value="1"/>
</dbReference>
<feature type="non-terminal residue" evidence="11">
    <location>
        <position position="1"/>
    </location>
</feature>
<evidence type="ECO:0000259" key="10">
    <source>
        <dbReference type="Pfam" id="PF00593"/>
    </source>
</evidence>
<evidence type="ECO:0000256" key="2">
    <source>
        <dbReference type="ARBA" id="ARBA00022448"/>
    </source>
</evidence>
<feature type="domain" description="TonB-dependent receptor-like beta-barrel" evidence="10">
    <location>
        <begin position="1"/>
        <end position="135"/>
    </location>
</feature>
<accession>A0A0D7E5K4</accession>
<dbReference type="Gene3D" id="2.40.170.20">
    <property type="entry name" value="TonB-dependent receptor, beta-barrel domain"/>
    <property type="match status" value="1"/>
</dbReference>
<dbReference type="InterPro" id="IPR039426">
    <property type="entry name" value="TonB-dep_rcpt-like"/>
</dbReference>
<dbReference type="EMBL" id="JXXE01000591">
    <property type="protein sequence ID" value="KIZ36164.1"/>
    <property type="molecule type" value="Genomic_DNA"/>
</dbReference>
<sequence>FGNKFDNLIDFATDAANPLGHYINVSQAETYGLELGGDIELMPGLLRFKAAYTYLHAVDLATNLTLSRRPRDVTRLSLAITPTDKWLIEPRVTMVSKRFSSADERNPLDPYTRVDLFTEYKLDANWKLFARGENILNAHYQEVVNLGTTGPAAYAGFNATW</sequence>
<gene>
    <name evidence="11" type="ORF">OO17_25015</name>
</gene>
<dbReference type="OrthoDB" id="9760333at2"/>
<keyword evidence="8" id="KW-0675">Receptor</keyword>
<evidence type="ECO:0000256" key="3">
    <source>
        <dbReference type="ARBA" id="ARBA00022452"/>
    </source>
</evidence>
<dbReference type="GO" id="GO:0044718">
    <property type="term" value="P:siderophore transmembrane transport"/>
    <property type="evidence" value="ECO:0007669"/>
    <property type="project" value="TreeGrafter"/>
</dbReference>
<name>A0A0D7E5K4_RHOPL</name>